<proteinExistence type="predicted"/>
<dbReference type="InterPro" id="IPR011990">
    <property type="entry name" value="TPR-like_helical_dom_sf"/>
</dbReference>
<protein>
    <recommendedName>
        <fullName evidence="4">Tetratricopeptide repeat-containing protein</fullName>
    </recommendedName>
</protein>
<evidence type="ECO:0000313" key="2">
    <source>
        <dbReference type="EMBL" id="QNR86176.1"/>
    </source>
</evidence>
<evidence type="ECO:0000313" key="3">
    <source>
        <dbReference type="Proteomes" id="UP000516439"/>
    </source>
</evidence>
<dbReference type="RefSeq" id="WP_190328419.1">
    <property type="nucleotide sequence ID" value="NZ_CP061171.1"/>
</dbReference>
<keyword evidence="1" id="KW-0472">Membrane</keyword>
<dbReference type="EMBL" id="CP061171">
    <property type="protein sequence ID" value="QNR86176.1"/>
    <property type="molecule type" value="Genomic_DNA"/>
</dbReference>
<evidence type="ECO:0008006" key="4">
    <source>
        <dbReference type="Google" id="ProtNLM"/>
    </source>
</evidence>
<name>A0ABX6TL21_9SPHI</name>
<keyword evidence="1" id="KW-1133">Transmembrane helix</keyword>
<dbReference type="Gene3D" id="1.25.40.10">
    <property type="entry name" value="Tetratricopeptide repeat domain"/>
    <property type="match status" value="1"/>
</dbReference>
<evidence type="ECO:0000256" key="1">
    <source>
        <dbReference type="SAM" id="Phobius"/>
    </source>
</evidence>
<dbReference type="InterPro" id="IPR019734">
    <property type="entry name" value="TPR_rpt"/>
</dbReference>
<organism evidence="2 3">
    <name type="scientific">Pedobacter riviphilus</name>
    <dbReference type="NCBI Taxonomy" id="2766984"/>
    <lineage>
        <taxon>Bacteria</taxon>
        <taxon>Pseudomonadati</taxon>
        <taxon>Bacteroidota</taxon>
        <taxon>Sphingobacteriia</taxon>
        <taxon>Sphingobacteriales</taxon>
        <taxon>Sphingobacteriaceae</taxon>
        <taxon>Pedobacter</taxon>
    </lineage>
</organism>
<dbReference type="SMART" id="SM00028">
    <property type="entry name" value="TPR"/>
    <property type="match status" value="3"/>
</dbReference>
<accession>A0ABX6TL21</accession>
<keyword evidence="1" id="KW-0812">Transmembrane</keyword>
<reference evidence="2 3" key="1">
    <citation type="submission" date="2020-09" db="EMBL/GenBank/DDBJ databases">
        <title>Pedobacter sp. SW-16 isolated from soil near Yeocheon.</title>
        <authorList>
            <person name="Im H.S."/>
            <person name="Joung Y."/>
            <person name="Lee S.-S."/>
        </authorList>
    </citation>
    <scope>NUCLEOTIDE SEQUENCE [LARGE SCALE GENOMIC DNA]</scope>
    <source>
        <strain evidence="2 3">SW-16</strain>
    </source>
</reference>
<dbReference type="Proteomes" id="UP000516439">
    <property type="component" value="Chromosome"/>
</dbReference>
<keyword evidence="3" id="KW-1185">Reference proteome</keyword>
<sequence length="367" mass="41388">MRLIAEIVKKYYLYDFNESHMEENHSTAGAPQSHFNESLCANCQVNVYEPGYTINLCSDCRKSLIKYPIPKWIKFFALGILAVMVISLVRTQQYISAAVHLGKAENAIDQKHFVTAQRELSLVLNKFPKDFNANAYMMVASAYNFDFEAYQIAFDKVADIKTEDQTLLSTVNAASEYIAQSFPKDTLMYKRIVAVAKDKEKLLALVDSTDEIVLKTHIANFLFETKDYDRVDGIVNKVLAVNPNFYQALSLKTAVKRNTAKYDEALALCDRLLAFNAEDIYVLSQKARIELKRKHDREAAVFASKALTLDPENDSAIEATAMVDYFAGRKKESLASLAKIKAHETHSGDSTISKRLSPIILGSEIYR</sequence>
<gene>
    <name evidence="2" type="ORF">H9N25_07125</name>
</gene>
<feature type="transmembrane region" description="Helical" evidence="1">
    <location>
        <begin position="72"/>
        <end position="89"/>
    </location>
</feature>
<dbReference type="SUPFAM" id="SSF48452">
    <property type="entry name" value="TPR-like"/>
    <property type="match status" value="1"/>
</dbReference>